<name>A0ABV1KQX9_9BACL</name>
<evidence type="ECO:0000259" key="3">
    <source>
        <dbReference type="PROSITE" id="PS51186"/>
    </source>
</evidence>
<evidence type="ECO:0000313" key="4">
    <source>
        <dbReference type="EMBL" id="MEQ4482273.1"/>
    </source>
</evidence>
<organism evidence="4 5">
    <name type="scientific">Cohnella silvisoli</name>
    <dbReference type="NCBI Taxonomy" id="2873699"/>
    <lineage>
        <taxon>Bacteria</taxon>
        <taxon>Bacillati</taxon>
        <taxon>Bacillota</taxon>
        <taxon>Bacilli</taxon>
        <taxon>Bacillales</taxon>
        <taxon>Paenibacillaceae</taxon>
        <taxon>Cohnella</taxon>
    </lineage>
</organism>
<dbReference type="InterPro" id="IPR000182">
    <property type="entry name" value="GNAT_dom"/>
</dbReference>
<keyword evidence="2" id="KW-0012">Acyltransferase</keyword>
<keyword evidence="5" id="KW-1185">Reference proteome</keyword>
<dbReference type="InterPro" id="IPR056935">
    <property type="entry name" value="Rv0428c-like_C"/>
</dbReference>
<dbReference type="PANTHER" id="PTHR43420">
    <property type="entry name" value="ACETYLTRANSFERASE"/>
    <property type="match status" value="1"/>
</dbReference>
<evidence type="ECO:0000313" key="5">
    <source>
        <dbReference type="Proteomes" id="UP001493487"/>
    </source>
</evidence>
<dbReference type="RefSeq" id="WP_232185064.1">
    <property type="nucleotide sequence ID" value="NZ_JAIOAP010000004.1"/>
</dbReference>
<accession>A0ABV1KQX9</accession>
<dbReference type="InterPro" id="IPR016181">
    <property type="entry name" value="Acyl_CoA_acyltransferase"/>
</dbReference>
<keyword evidence="1" id="KW-0808">Transferase</keyword>
<dbReference type="InterPro" id="IPR050680">
    <property type="entry name" value="YpeA/RimI_acetyltransf"/>
</dbReference>
<dbReference type="SUPFAM" id="SSF55729">
    <property type="entry name" value="Acyl-CoA N-acyltransferases (Nat)"/>
    <property type="match status" value="1"/>
</dbReference>
<sequence length="247" mass="28418">MSKTIEEYSLNAWPALQTLVLDGWLLRFADGYTKRSNSINAIYAGMEENIGEKITKCEEIYSRSDLDVVFKITPFVPDLLDKTLENRGYNVLDPSSVKTLESLKNIKDPFMKDVENAECLNDKWLEIMSEFNGLSERNKFITQKLLSGLLVRKGYFILYNNSIPVACGLGAVEGNYVGLYDIVTSAHYRNHGYGEQLILNILNWAKSIGATKSYLLVVQNNMPAIKLYEKLNYREIYTYWYRCKRIL</sequence>
<reference evidence="4 5" key="1">
    <citation type="journal article" date="2023" name="Genome Announc.">
        <title>Pan-Genome Analyses of the Genus Cohnella and Proposal of the Novel Species Cohnella silvisoli sp. nov., Isolated from Forest Soil.</title>
        <authorList>
            <person name="Wang C."/>
            <person name="Mao L."/>
            <person name="Bao G."/>
            <person name="Zhu H."/>
        </authorList>
    </citation>
    <scope>NUCLEOTIDE SEQUENCE [LARGE SCALE GENOMIC DNA]</scope>
    <source>
        <strain evidence="4 5">NL03-T5-1</strain>
    </source>
</reference>
<feature type="domain" description="N-acetyltransferase" evidence="3">
    <location>
        <begin position="104"/>
        <end position="247"/>
    </location>
</feature>
<dbReference type="CDD" id="cd04301">
    <property type="entry name" value="NAT_SF"/>
    <property type="match status" value="1"/>
</dbReference>
<protein>
    <submittedName>
        <fullName evidence="4">GNAT family N-acetyltransferase</fullName>
    </submittedName>
</protein>
<gene>
    <name evidence="4" type="ORF">QJS35_07675</name>
</gene>
<evidence type="ECO:0000256" key="2">
    <source>
        <dbReference type="ARBA" id="ARBA00023315"/>
    </source>
</evidence>
<dbReference type="Pfam" id="PF24553">
    <property type="entry name" value="Rv0428c_C"/>
    <property type="match status" value="1"/>
</dbReference>
<proteinExistence type="predicted"/>
<comment type="caution">
    <text evidence="4">The sequence shown here is derived from an EMBL/GenBank/DDBJ whole genome shotgun (WGS) entry which is preliminary data.</text>
</comment>
<dbReference type="EMBL" id="JASKHM010000003">
    <property type="protein sequence ID" value="MEQ4482273.1"/>
    <property type="molecule type" value="Genomic_DNA"/>
</dbReference>
<dbReference type="PROSITE" id="PS51186">
    <property type="entry name" value="GNAT"/>
    <property type="match status" value="1"/>
</dbReference>
<dbReference type="Gene3D" id="3.40.630.30">
    <property type="match status" value="1"/>
</dbReference>
<dbReference type="Proteomes" id="UP001493487">
    <property type="component" value="Unassembled WGS sequence"/>
</dbReference>
<evidence type="ECO:0000256" key="1">
    <source>
        <dbReference type="ARBA" id="ARBA00022679"/>
    </source>
</evidence>